<dbReference type="PROSITE" id="PS00798">
    <property type="entry name" value="ALDOKETO_REDUCTASE_1"/>
    <property type="match status" value="1"/>
</dbReference>
<feature type="active site" description="Proton donor" evidence="5">
    <location>
        <position position="43"/>
    </location>
</feature>
<dbReference type="OrthoDB" id="9768793at2"/>
<dbReference type="InterPro" id="IPR018170">
    <property type="entry name" value="Aldo/ket_reductase_CS"/>
</dbReference>
<dbReference type="EMBL" id="VFFF01000002">
    <property type="protein sequence ID" value="TNY31453.1"/>
    <property type="molecule type" value="Genomic_DNA"/>
</dbReference>
<feature type="domain" description="NADP-dependent oxidoreductase" evidence="8">
    <location>
        <begin position="10"/>
        <end position="255"/>
    </location>
</feature>
<evidence type="ECO:0000259" key="8">
    <source>
        <dbReference type="Pfam" id="PF00248"/>
    </source>
</evidence>
<gene>
    <name evidence="9" type="primary">dkgB</name>
    <name evidence="9" type="ORF">FHY64_15680</name>
</gene>
<evidence type="ECO:0000256" key="7">
    <source>
        <dbReference type="PIRSR" id="PIRSR000097-3"/>
    </source>
</evidence>
<dbReference type="PANTHER" id="PTHR43827:SF3">
    <property type="entry name" value="NADP-DEPENDENT OXIDOREDUCTASE DOMAIN-CONTAINING PROTEIN"/>
    <property type="match status" value="1"/>
</dbReference>
<organism evidence="9 10">
    <name type="scientific">Pelagovum pacificum</name>
    <dbReference type="NCBI Taxonomy" id="2588711"/>
    <lineage>
        <taxon>Bacteria</taxon>
        <taxon>Pseudomonadati</taxon>
        <taxon>Pseudomonadota</taxon>
        <taxon>Alphaproteobacteria</taxon>
        <taxon>Rhodobacterales</taxon>
        <taxon>Paracoccaceae</taxon>
        <taxon>Pelagovum</taxon>
    </lineage>
</organism>
<dbReference type="RefSeq" id="WP_140196448.1">
    <property type="nucleotide sequence ID" value="NZ_CP065915.1"/>
</dbReference>
<keyword evidence="3 9" id="KW-0560">Oxidoreductase</keyword>
<dbReference type="PANTHER" id="PTHR43827">
    <property type="entry name" value="2,5-DIKETO-D-GLUCONIC ACID REDUCTASE"/>
    <property type="match status" value="1"/>
</dbReference>
<dbReference type="GO" id="GO:0051596">
    <property type="term" value="P:methylglyoxal catabolic process"/>
    <property type="evidence" value="ECO:0007669"/>
    <property type="project" value="TreeGrafter"/>
</dbReference>
<dbReference type="EC" id="1.1.1.346" evidence="9"/>
<evidence type="ECO:0000256" key="4">
    <source>
        <dbReference type="ARBA" id="ARBA00049445"/>
    </source>
</evidence>
<dbReference type="FunFam" id="3.20.20.100:FF:000002">
    <property type="entry name" value="2,5-diketo-D-gluconic acid reductase A"/>
    <property type="match status" value="1"/>
</dbReference>
<dbReference type="PIRSF" id="PIRSF000097">
    <property type="entry name" value="AKR"/>
    <property type="match status" value="1"/>
</dbReference>
<keyword evidence="10" id="KW-1185">Reference proteome</keyword>
<dbReference type="NCBIfam" id="NF008377">
    <property type="entry name" value="PRK11172.1"/>
    <property type="match status" value="1"/>
</dbReference>
<dbReference type="PRINTS" id="PR00069">
    <property type="entry name" value="ALDKETRDTASE"/>
</dbReference>
<comment type="similarity">
    <text evidence="1">Belongs to the aldo/keto reductase family.</text>
</comment>
<dbReference type="SUPFAM" id="SSF51430">
    <property type="entry name" value="NAD(P)-linked oxidoreductase"/>
    <property type="match status" value="1"/>
</dbReference>
<evidence type="ECO:0000313" key="10">
    <source>
        <dbReference type="Proteomes" id="UP000314011"/>
    </source>
</evidence>
<dbReference type="Gene3D" id="3.20.20.100">
    <property type="entry name" value="NADP-dependent oxidoreductase domain"/>
    <property type="match status" value="1"/>
</dbReference>
<dbReference type="InterPro" id="IPR036812">
    <property type="entry name" value="NAD(P)_OxRdtase_dom_sf"/>
</dbReference>
<dbReference type="Proteomes" id="UP000314011">
    <property type="component" value="Unassembled WGS sequence"/>
</dbReference>
<reference evidence="9 10" key="1">
    <citation type="submission" date="2019-06" db="EMBL/GenBank/DDBJ databases">
        <title>Genome of new Rhodobacteraceae sp. SM1903.</title>
        <authorList>
            <person name="Ren X."/>
        </authorList>
    </citation>
    <scope>NUCLEOTIDE SEQUENCE [LARGE SCALE GENOMIC DNA]</scope>
    <source>
        <strain evidence="9 10">SM1903</strain>
    </source>
</reference>
<name>A0A5C5GA70_9RHOB</name>
<feature type="binding site" evidence="6">
    <location>
        <position position="101"/>
    </location>
    <ligand>
        <name>substrate</name>
    </ligand>
</feature>
<dbReference type="PROSITE" id="PS00062">
    <property type="entry name" value="ALDOKETO_REDUCTASE_2"/>
    <property type="match status" value="1"/>
</dbReference>
<evidence type="ECO:0000256" key="5">
    <source>
        <dbReference type="PIRSR" id="PIRSR000097-1"/>
    </source>
</evidence>
<evidence type="ECO:0000256" key="3">
    <source>
        <dbReference type="ARBA" id="ARBA00023002"/>
    </source>
</evidence>
<comment type="caution">
    <text evidence="9">The sequence shown here is derived from an EMBL/GenBank/DDBJ whole genome shotgun (WGS) entry which is preliminary data.</text>
</comment>
<dbReference type="Pfam" id="PF00248">
    <property type="entry name" value="Aldo_ket_red"/>
    <property type="match status" value="1"/>
</dbReference>
<proteinExistence type="inferred from homology"/>
<evidence type="ECO:0000256" key="2">
    <source>
        <dbReference type="ARBA" id="ARBA00022857"/>
    </source>
</evidence>
<dbReference type="InterPro" id="IPR023210">
    <property type="entry name" value="NADP_OxRdtase_dom"/>
</dbReference>
<evidence type="ECO:0000313" key="9">
    <source>
        <dbReference type="EMBL" id="TNY31453.1"/>
    </source>
</evidence>
<keyword evidence="2" id="KW-0521">NADP</keyword>
<dbReference type="GO" id="GO:1990002">
    <property type="term" value="F:methylglyoxal reductase (NADPH) (acetol producing) activity"/>
    <property type="evidence" value="ECO:0007669"/>
    <property type="project" value="TreeGrafter"/>
</dbReference>
<sequence length="270" mass="29700">MDRINGLPALGFGTFGRKGEDGIETMRLALETGYRHLDTAQMYENEEEVGEALRRSGLLRGEVWLTTKINMPNFAPGKLVPSLEESLEKLGVDEVDLTLIHWPSPNDEYELETYMTQIAEAKEKGLTRHIGVSNFTIALIDQSIGLLGEGALATNQVELHPYLQNRKLAEHCKSKDIAVTCYQPLAKGTVSDDPKLVEIADKHGATAPQVALAWELAQGFVTIPTTSNADRVAENFGALNVTLDDDDMAAIGELDRGQRRIDPDTAPDWD</sequence>
<feature type="site" description="Lowers pKa of active site Tyr" evidence="7">
    <location>
        <position position="68"/>
    </location>
</feature>
<evidence type="ECO:0000256" key="1">
    <source>
        <dbReference type="ARBA" id="ARBA00007905"/>
    </source>
</evidence>
<dbReference type="AlphaFoldDB" id="A0A5C5GA70"/>
<accession>A0A5C5GA70</accession>
<dbReference type="InterPro" id="IPR020471">
    <property type="entry name" value="AKR"/>
</dbReference>
<protein>
    <submittedName>
        <fullName evidence="9">2,5-didehydrogluconate reductase DkgB</fullName>
        <ecNumber evidence="9">1.1.1.346</ecNumber>
    </submittedName>
</protein>
<evidence type="ECO:0000256" key="6">
    <source>
        <dbReference type="PIRSR" id="PIRSR000097-2"/>
    </source>
</evidence>
<comment type="catalytic activity">
    <reaction evidence="4">
        <text>hydroxyacetone + NADP(+) = methylglyoxal + NADPH + H(+)</text>
        <dbReference type="Rhea" id="RHEA:27986"/>
        <dbReference type="ChEBI" id="CHEBI:15378"/>
        <dbReference type="ChEBI" id="CHEBI:17158"/>
        <dbReference type="ChEBI" id="CHEBI:27957"/>
        <dbReference type="ChEBI" id="CHEBI:57783"/>
        <dbReference type="ChEBI" id="CHEBI:58349"/>
    </reaction>
</comment>